<organism evidence="1 2">
    <name type="scientific">Brachybacterium tyrofermentans</name>
    <dbReference type="NCBI Taxonomy" id="47848"/>
    <lineage>
        <taxon>Bacteria</taxon>
        <taxon>Bacillati</taxon>
        <taxon>Actinomycetota</taxon>
        <taxon>Actinomycetes</taxon>
        <taxon>Micrococcales</taxon>
        <taxon>Dermabacteraceae</taxon>
        <taxon>Brachybacterium</taxon>
    </lineage>
</organism>
<evidence type="ECO:0000313" key="1">
    <source>
        <dbReference type="EMBL" id="MFC5298442.1"/>
    </source>
</evidence>
<name>A0ABW0FGA9_9MICO</name>
<reference evidence="2" key="1">
    <citation type="journal article" date="2019" name="Int. J. Syst. Evol. Microbiol.">
        <title>The Global Catalogue of Microorganisms (GCM) 10K type strain sequencing project: providing services to taxonomists for standard genome sequencing and annotation.</title>
        <authorList>
            <consortium name="The Broad Institute Genomics Platform"/>
            <consortium name="The Broad Institute Genome Sequencing Center for Infectious Disease"/>
            <person name="Wu L."/>
            <person name="Ma J."/>
        </authorList>
    </citation>
    <scope>NUCLEOTIDE SEQUENCE [LARGE SCALE GENOMIC DNA]</scope>
    <source>
        <strain evidence="2">CGMCC 1.16455</strain>
    </source>
</reference>
<protein>
    <submittedName>
        <fullName evidence="1">Uncharacterized protein</fullName>
    </submittedName>
</protein>
<keyword evidence="2" id="KW-1185">Reference proteome</keyword>
<evidence type="ECO:0000313" key="2">
    <source>
        <dbReference type="Proteomes" id="UP001595937"/>
    </source>
</evidence>
<dbReference type="GeneID" id="303299202"/>
<dbReference type="Proteomes" id="UP001595937">
    <property type="component" value="Unassembled WGS sequence"/>
</dbReference>
<dbReference type="RefSeq" id="WP_343926409.1">
    <property type="nucleotide sequence ID" value="NZ_BAAAIR010000097.1"/>
</dbReference>
<accession>A0ABW0FGA9</accession>
<gene>
    <name evidence="1" type="ORF">ACFPK8_13060</name>
</gene>
<dbReference type="EMBL" id="JBHSLN010000065">
    <property type="protein sequence ID" value="MFC5298442.1"/>
    <property type="molecule type" value="Genomic_DNA"/>
</dbReference>
<proteinExistence type="predicted"/>
<sequence length="89" mass="9650">MRDELRTQIQRVEEEIGPHPDLSAFVTVHDAVRGSAGSDAARAYQGSAPVTLYSDEGHEYSIGFDVLLDELLMLAAMDVGQSLTDEARG</sequence>
<comment type="caution">
    <text evidence="1">The sequence shown here is derived from an EMBL/GenBank/DDBJ whole genome shotgun (WGS) entry which is preliminary data.</text>
</comment>